<dbReference type="GO" id="GO:0004672">
    <property type="term" value="F:protein kinase activity"/>
    <property type="evidence" value="ECO:0007669"/>
    <property type="project" value="InterPro"/>
</dbReference>
<dbReference type="PROSITE" id="PS50011">
    <property type="entry name" value="PROTEIN_KINASE_DOM"/>
    <property type="match status" value="2"/>
</dbReference>
<proteinExistence type="predicted"/>
<feature type="domain" description="Protein kinase" evidence="9">
    <location>
        <begin position="510"/>
        <end position="821"/>
    </location>
</feature>
<evidence type="ECO:0000256" key="5">
    <source>
        <dbReference type="ARBA" id="ARBA00023136"/>
    </source>
</evidence>
<evidence type="ECO:0000256" key="7">
    <source>
        <dbReference type="ARBA" id="ARBA00023180"/>
    </source>
</evidence>
<gene>
    <name evidence="10" type="ORF">VITISV_036332</name>
</gene>
<evidence type="ECO:0000256" key="2">
    <source>
        <dbReference type="ARBA" id="ARBA00022692"/>
    </source>
</evidence>
<organism evidence="10">
    <name type="scientific">Vitis vinifera</name>
    <name type="common">Grape</name>
    <dbReference type="NCBI Taxonomy" id="29760"/>
    <lineage>
        <taxon>Eukaryota</taxon>
        <taxon>Viridiplantae</taxon>
        <taxon>Streptophyta</taxon>
        <taxon>Embryophyta</taxon>
        <taxon>Tracheophyta</taxon>
        <taxon>Spermatophyta</taxon>
        <taxon>Magnoliopsida</taxon>
        <taxon>eudicotyledons</taxon>
        <taxon>Gunneridae</taxon>
        <taxon>Pentapetalae</taxon>
        <taxon>rosids</taxon>
        <taxon>Vitales</taxon>
        <taxon>Vitaceae</taxon>
        <taxon>Viteae</taxon>
        <taxon>Vitis</taxon>
    </lineage>
</organism>
<evidence type="ECO:0000256" key="3">
    <source>
        <dbReference type="ARBA" id="ARBA00022729"/>
    </source>
</evidence>
<evidence type="ECO:0000256" key="6">
    <source>
        <dbReference type="ARBA" id="ARBA00023157"/>
    </source>
</evidence>
<sequence>MASICLFWCIWGELNRRIFQEEEMSDMSLRKLFLRSLLECHLVPKGSKVELKADGQFTLEDPLGQFIWQAQSGAHGVAYAAMLESGNSVLASEDSSYVWESFKSPADTILPTQVLEIGGMLSSRQAEGNYSKGSNTHDAGNSSNSGERVIFDELGRLYVVLKNGGSVNLKSGSAEDSSGDYYHRATLDFDGVFRIYGHHKLQSNGSRAQSWPTCECLPGFSLVDTYKKVNGCKQNITQKCEPGGGSNPEDLFEKHELSNTFWAATANFEKMESYGEDLCWKSCLYDCNCVTIRTQMAFGIARGLIHCDIKPQNVLLDDSFTARISDFGLAKLLMSDQTRTLTAIRDMTGYIAPEWFRNKPITAKRSLVAGSALISKQKRKRKPSSLIGLMIAIEVTDWKSWWGMMMSCQKDGWEANKEAVEFRELEATNRPLSDYQLQRGPDFDKKCRQSCKEDHLCAVAIYGSNMCWKKKLPLSNGRRGKIAVKCTTATVKVPTNNATRRCRDKSTLILVGSVLLGSSAFFNLFLLSAILAVALFCYHKKSTKLQSVSIIFATTSGVLASDPERFVAVKKLHKVIQEGEKEFKTEVTVISQTHHRNFVGLLGYCNEGEHLHLVYEFMSNGSLANLLFGIFRPEWSQRVQIAFEIARGLMYLHEECCTQIIHCDIKPQNIFLDDHFTPRISDFGLAKLLLADQARTTRTGIRGTIGYFAPEWFRKESITAKVDVYSDGGMLLEIICSKSSVVFADNEEEEDVLMDWAYECYMEGKLEEMVDDDEEARKDTKRVERMVKVAFWCIQEDPGLRPTMRKVTQMLDGMEESKSILCFIISYQDGHKNSYEKQSSDMTMEKQVRNTIIWGHAETGRKWLCCGEFPHLRELSIRHCPKLTGKLPKRLLSLVKLQIHECPQLLMASLTVPAIRELRMVDFGKLQLQMPACDFTTLQTSEIEILDVSQWKQLPMAPHQLSIRKCDHVESLLEEEILQTNIHDLEIYDCSFSRSLHKVGLPTALKLLPISECLELEFLLPELFRCHLPFLESLSINGGVIDDSLSLSFSLGIFPKLTYFTIDGLKGLEKLSIFISNGDPTSLCFLHLLNCPNLESIELLALNLKCCWISSSSKLRSLAHMHSSIQELHLWDCPELLFQREGLPSNLCELQFRRCNKVMPQVDWGLQRLTSLTRLRMEGGCEGVELFPKECLLPSSLTSLEIVKLPNLKSLDSGGLQQLTSLLKLEIINCPELQFSTGSVLQHLISLTELQIDECPNLQSLTEVGLQHLTSLETLHIENCPKLQYLTKQRLQDSSGLQHLISLKQIQIKDCPMLQSLTKEGLQHLISLKTLEIIDCRKLKYLTKERLPDSLSFLRVNGCPLLEKPCQFEKGKEWRYMAHIPKGTEQTQGRILVSCFISEIKENSALLSVIENCLKPGPWNKLKPFCAEQLDSLKFFIGKYPKSYDFKVIKDANPRQPQSELKECVRLLPLIA</sequence>
<dbReference type="InterPro" id="IPR011009">
    <property type="entry name" value="Kinase-like_dom_sf"/>
</dbReference>
<keyword evidence="1" id="KW-0245">EGF-like domain</keyword>
<dbReference type="Pfam" id="PF01453">
    <property type="entry name" value="B_lectin"/>
    <property type="match status" value="1"/>
</dbReference>
<dbReference type="InterPro" id="IPR036426">
    <property type="entry name" value="Bulb-type_lectin_dom_sf"/>
</dbReference>
<feature type="domain" description="Protein kinase" evidence="9">
    <location>
        <begin position="119"/>
        <end position="443"/>
    </location>
</feature>
<dbReference type="InterPro" id="IPR051343">
    <property type="entry name" value="G-type_lectin_kinases/EP1-like"/>
</dbReference>
<dbReference type="GO" id="GO:0005524">
    <property type="term" value="F:ATP binding"/>
    <property type="evidence" value="ECO:0007669"/>
    <property type="project" value="InterPro"/>
</dbReference>
<accession>A5AVW9</accession>
<dbReference type="PANTHER" id="PTHR47976">
    <property type="entry name" value="G-TYPE LECTIN S-RECEPTOR-LIKE SERINE/THREONINE-PROTEIN KINASE SD2-5"/>
    <property type="match status" value="1"/>
</dbReference>
<dbReference type="ExpressionAtlas" id="A5AVW9">
    <property type="expression patterns" value="baseline and differential"/>
</dbReference>
<dbReference type="SUPFAM" id="SSF56112">
    <property type="entry name" value="Protein kinase-like (PK-like)"/>
    <property type="match status" value="2"/>
</dbReference>
<evidence type="ECO:0000256" key="4">
    <source>
        <dbReference type="ARBA" id="ARBA00022989"/>
    </source>
</evidence>
<evidence type="ECO:0000256" key="1">
    <source>
        <dbReference type="ARBA" id="ARBA00022536"/>
    </source>
</evidence>
<dbReference type="SUPFAM" id="SSF52058">
    <property type="entry name" value="L domain-like"/>
    <property type="match status" value="2"/>
</dbReference>
<evidence type="ECO:0000256" key="8">
    <source>
        <dbReference type="SAM" id="MobiDB-lite"/>
    </source>
</evidence>
<dbReference type="Pfam" id="PF23247">
    <property type="entry name" value="LRR_RPS2"/>
    <property type="match status" value="1"/>
</dbReference>
<dbReference type="InterPro" id="IPR057135">
    <property type="entry name" value="At4g27190-like_LRR"/>
</dbReference>
<evidence type="ECO:0000259" key="9">
    <source>
        <dbReference type="PROSITE" id="PS50011"/>
    </source>
</evidence>
<dbReference type="PANTHER" id="PTHR47976:SF116">
    <property type="entry name" value="RECEPTOR-LIKE SERINE_THREONINE-PROTEIN KINASE"/>
    <property type="match status" value="1"/>
</dbReference>
<dbReference type="SUPFAM" id="SSF51110">
    <property type="entry name" value="alpha-D-mannose-specific plant lectins"/>
    <property type="match status" value="1"/>
</dbReference>
<keyword evidence="4" id="KW-1133">Transmembrane helix</keyword>
<dbReference type="InterPro" id="IPR001480">
    <property type="entry name" value="Bulb-type_lectin_dom"/>
</dbReference>
<dbReference type="Gene3D" id="3.30.200.20">
    <property type="entry name" value="Phosphorylase Kinase, domain 1"/>
    <property type="match status" value="1"/>
</dbReference>
<keyword evidence="2" id="KW-0812">Transmembrane</keyword>
<dbReference type="FunFam" id="1.10.510.10:FF:000237">
    <property type="entry name" value="G-type lectin S-receptor-like serine/threonine-protein kinase"/>
    <property type="match status" value="1"/>
</dbReference>
<dbReference type="Pfam" id="PF00069">
    <property type="entry name" value="Pkinase"/>
    <property type="match status" value="2"/>
</dbReference>
<keyword evidence="6" id="KW-1015">Disulfide bond</keyword>
<dbReference type="Gene3D" id="1.10.510.10">
    <property type="entry name" value="Transferase(Phosphotransferase) domain 1"/>
    <property type="match status" value="2"/>
</dbReference>
<evidence type="ECO:0000313" key="10">
    <source>
        <dbReference type="EMBL" id="CAN76110.1"/>
    </source>
</evidence>
<reference evidence="10" key="1">
    <citation type="journal article" date="2007" name="PLoS ONE">
        <title>The first genome sequence of an elite grapevine cultivar (Pinot noir Vitis vinifera L.): coping with a highly heterozygous genome.</title>
        <authorList>
            <person name="Velasco R."/>
            <person name="Zharkikh A."/>
            <person name="Troggio M."/>
            <person name="Cartwright D.A."/>
            <person name="Cestaro A."/>
            <person name="Pruss D."/>
            <person name="Pindo M."/>
            <person name="FitzGerald L.M."/>
            <person name="Vezzulli S."/>
            <person name="Reid J."/>
            <person name="Malacarne G."/>
            <person name="Iliev D."/>
            <person name="Coppola G."/>
            <person name="Wardell B."/>
            <person name="Micheletti D."/>
            <person name="Macalma T."/>
            <person name="Facci M."/>
            <person name="Mitchell J.T."/>
            <person name="Perazzolli M."/>
            <person name="Eldredge G."/>
            <person name="Gatto P."/>
            <person name="Oyzerski R."/>
            <person name="Moretto M."/>
            <person name="Gutin N."/>
            <person name="Stefanini M."/>
            <person name="Chen Y."/>
            <person name="Segala C."/>
            <person name="Davenport C."/>
            <person name="Dematte L."/>
            <person name="Mraz A."/>
            <person name="Battilana J."/>
            <person name="Stormo K."/>
            <person name="Costa F."/>
            <person name="Tao Q."/>
            <person name="Si-Ammour A."/>
            <person name="Harkins T."/>
            <person name="Lackey A."/>
            <person name="Perbost C."/>
            <person name="Taillon B."/>
            <person name="Stella A."/>
            <person name="Solovyev V."/>
            <person name="Fawcett J.A."/>
            <person name="Sterck L."/>
            <person name="Vandepoele K."/>
            <person name="Grando S.M."/>
            <person name="Toppo S."/>
            <person name="Moser C."/>
            <person name="Lanchbury J."/>
            <person name="Bogden R."/>
            <person name="Skolnick M."/>
            <person name="Sgaramella V."/>
            <person name="Bhatnagar S.K."/>
            <person name="Fontana P."/>
            <person name="Gutin A."/>
            <person name="Van de Peer Y."/>
            <person name="Salamini F."/>
            <person name="Viola R."/>
        </authorList>
    </citation>
    <scope>NUCLEOTIDE SEQUENCE</scope>
</reference>
<feature type="region of interest" description="Disordered" evidence="8">
    <location>
        <begin position="126"/>
        <end position="145"/>
    </location>
</feature>
<dbReference type="PROSITE" id="PS00108">
    <property type="entry name" value="PROTEIN_KINASE_ST"/>
    <property type="match status" value="2"/>
</dbReference>
<dbReference type="InterPro" id="IPR000719">
    <property type="entry name" value="Prot_kinase_dom"/>
</dbReference>
<keyword evidence="3" id="KW-0732">Signal</keyword>
<name>A5AVW9_VITVI</name>
<dbReference type="Gene3D" id="3.80.10.10">
    <property type="entry name" value="Ribonuclease Inhibitor"/>
    <property type="match status" value="1"/>
</dbReference>
<dbReference type="EMBL" id="AM437556">
    <property type="protein sequence ID" value="CAN76110.1"/>
    <property type="molecule type" value="Genomic_DNA"/>
</dbReference>
<dbReference type="SMART" id="SM00220">
    <property type="entry name" value="S_TKc"/>
    <property type="match status" value="1"/>
</dbReference>
<keyword evidence="7" id="KW-0325">Glycoprotein</keyword>
<protein>
    <recommendedName>
        <fullName evidence="9">Protein kinase domain-containing protein</fullName>
    </recommendedName>
</protein>
<dbReference type="InterPro" id="IPR032675">
    <property type="entry name" value="LRR_dom_sf"/>
</dbReference>
<dbReference type="Gene3D" id="2.90.10.10">
    <property type="entry name" value="Bulb-type lectin domain"/>
    <property type="match status" value="1"/>
</dbReference>
<keyword evidence="5" id="KW-0472">Membrane</keyword>
<dbReference type="InterPro" id="IPR008271">
    <property type="entry name" value="Ser/Thr_kinase_AS"/>
</dbReference>